<evidence type="ECO:0000313" key="1">
    <source>
        <dbReference type="EMBL" id="UJG40741.1"/>
    </source>
</evidence>
<dbReference type="AlphaFoldDB" id="A0A9Y1BKJ2"/>
<gene>
    <name evidence="1" type="ORF">K9W45_13010</name>
</gene>
<organism evidence="1">
    <name type="scientific">Candidatus Heimdallarchaeum aukensis</name>
    <dbReference type="NCBI Taxonomy" id="2876573"/>
    <lineage>
        <taxon>Archaea</taxon>
        <taxon>Promethearchaeati</taxon>
        <taxon>Candidatus Heimdallarchaeota</taxon>
        <taxon>Candidatus Heimdallarchaeia (ex Rinke et al. 2021) (nom. nud.)</taxon>
        <taxon>Candidatus Heimdallarchaeales</taxon>
        <taxon>Candidatus Heimdallarchaeaceae</taxon>
        <taxon>Candidatus Heimdallarchaeum</taxon>
    </lineage>
</organism>
<sequence length="96" mass="11112">MKSNTKEIKEELTLTAAAQLIIKQYNEVLKGNCSIDGFLALVRHWLGFALMKTEKDRNLELLLGDIHVWAYEQDIKEAFDRIDKLIQPLVKLLKTQ</sequence>
<reference evidence="1" key="1">
    <citation type="journal article" date="2022" name="Nat. Microbiol.">
        <title>Unique mobile elements and scalable gene flow at the prokaryote-eukaryote boundary revealed by circularized Asgard archaea genomes.</title>
        <authorList>
            <person name="Wu F."/>
            <person name="Speth D.R."/>
            <person name="Philosof A."/>
            <person name="Cremiere A."/>
            <person name="Narayanan A."/>
            <person name="Barco R.A."/>
            <person name="Connon S.A."/>
            <person name="Amend J.P."/>
            <person name="Antoshechkin I.A."/>
            <person name="Orphan V.J."/>
        </authorList>
    </citation>
    <scope>NUCLEOTIDE SEQUENCE</scope>
    <source>
        <strain evidence="1">PM71</strain>
    </source>
</reference>
<accession>A0A9Y1BKJ2</accession>
<dbReference type="EMBL" id="CP084166">
    <property type="protein sequence ID" value="UJG40741.1"/>
    <property type="molecule type" value="Genomic_DNA"/>
</dbReference>
<name>A0A9Y1BKJ2_9ARCH</name>
<proteinExistence type="predicted"/>
<protein>
    <submittedName>
        <fullName evidence="1">Uncharacterized protein</fullName>
    </submittedName>
</protein>
<dbReference type="Proteomes" id="UP001201020">
    <property type="component" value="Chromosome"/>
</dbReference>